<feature type="binding site" evidence="9">
    <location>
        <position position="8"/>
    </location>
    <ligand>
        <name>Mg(2+)</name>
        <dbReference type="ChEBI" id="CHEBI:18420"/>
        <note>catalytic</note>
    </ligand>
</feature>
<dbReference type="CDD" id="cd09725">
    <property type="entry name" value="Cas2_I_II_III"/>
    <property type="match status" value="1"/>
</dbReference>
<proteinExistence type="inferred from homology"/>
<evidence type="ECO:0000313" key="14">
    <source>
        <dbReference type="Proteomes" id="UP000570010"/>
    </source>
</evidence>
<keyword evidence="8 9" id="KW-0051">Antiviral defense</keyword>
<dbReference type="EMBL" id="JACEIO010000028">
    <property type="protein sequence ID" value="MBA4537821.1"/>
    <property type="molecule type" value="Genomic_DNA"/>
</dbReference>
<evidence type="ECO:0000313" key="11">
    <source>
        <dbReference type="EMBL" id="MBA4537821.1"/>
    </source>
</evidence>
<dbReference type="GO" id="GO:0051607">
    <property type="term" value="P:defense response to virus"/>
    <property type="evidence" value="ECO:0007669"/>
    <property type="project" value="UniProtKB-UniRule"/>
</dbReference>
<keyword evidence="7 9" id="KW-0460">Magnesium</keyword>
<dbReference type="InterPro" id="IPR021127">
    <property type="entry name" value="CRISPR_associated_Cas2"/>
</dbReference>
<keyword evidence="6 9" id="KW-0378">Hydrolase</keyword>
<dbReference type="HAMAP" id="MF_01471">
    <property type="entry name" value="Cas2"/>
    <property type="match status" value="1"/>
</dbReference>
<dbReference type="PANTHER" id="PTHR34405">
    <property type="entry name" value="CRISPR-ASSOCIATED ENDORIBONUCLEASE CAS2"/>
    <property type="match status" value="1"/>
</dbReference>
<dbReference type="GO" id="GO:0043571">
    <property type="term" value="P:maintenance of CRISPR repeat elements"/>
    <property type="evidence" value="ECO:0007669"/>
    <property type="project" value="UniProtKB-UniRule"/>
</dbReference>
<evidence type="ECO:0000256" key="9">
    <source>
        <dbReference type="HAMAP-Rule" id="MF_01471"/>
    </source>
</evidence>
<dbReference type="EC" id="3.1.-.-" evidence="9"/>
<gene>
    <name evidence="9 12" type="primary">cas2</name>
    <name evidence="12" type="ORF">G4D64_11325</name>
    <name evidence="11" type="ORF">H1Z61_11935</name>
</gene>
<comment type="subunit">
    <text evidence="9">Homodimer, forms a heterotetramer with a Cas1 homodimer.</text>
</comment>
<dbReference type="GO" id="GO:0046872">
    <property type="term" value="F:metal ion binding"/>
    <property type="evidence" value="ECO:0007669"/>
    <property type="project" value="UniProtKB-UniRule"/>
</dbReference>
<evidence type="ECO:0000256" key="5">
    <source>
        <dbReference type="ARBA" id="ARBA00022759"/>
    </source>
</evidence>
<dbReference type="NCBIfam" id="TIGR01573">
    <property type="entry name" value="cas2"/>
    <property type="match status" value="1"/>
</dbReference>
<dbReference type="EMBL" id="JAAIWN010000026">
    <property type="protein sequence ID" value="NEY82077.1"/>
    <property type="molecule type" value="Genomic_DNA"/>
</dbReference>
<evidence type="ECO:0000313" key="12">
    <source>
        <dbReference type="EMBL" id="NEY82077.1"/>
    </source>
</evidence>
<keyword evidence="13" id="KW-1185">Reference proteome</keyword>
<evidence type="ECO:0000256" key="1">
    <source>
        <dbReference type="ARBA" id="ARBA00001946"/>
    </source>
</evidence>
<evidence type="ECO:0000313" key="13">
    <source>
        <dbReference type="Proteomes" id="UP000472971"/>
    </source>
</evidence>
<dbReference type="GO" id="GO:0004521">
    <property type="term" value="F:RNA endonuclease activity"/>
    <property type="evidence" value="ECO:0007669"/>
    <property type="project" value="UniProtKB-UniRule"/>
</dbReference>
<keyword evidence="4 9" id="KW-0479">Metal-binding</keyword>
<name>A0A6B3W0P0_9BACI</name>
<dbReference type="GO" id="GO:0016787">
    <property type="term" value="F:hydrolase activity"/>
    <property type="evidence" value="ECO:0007669"/>
    <property type="project" value="UniProtKB-KW"/>
</dbReference>
<comment type="cofactor">
    <cofactor evidence="1 9">
        <name>Mg(2+)</name>
        <dbReference type="ChEBI" id="CHEBI:18420"/>
    </cofactor>
</comment>
<evidence type="ECO:0000256" key="10">
    <source>
        <dbReference type="PIRNR" id="PIRNR032582"/>
    </source>
</evidence>
<dbReference type="Proteomes" id="UP000472971">
    <property type="component" value="Unassembled WGS sequence"/>
</dbReference>
<comment type="function">
    <text evidence="9">CRISPR (clustered regularly interspaced short palindromic repeat), is an adaptive immune system that provides protection against mobile genetic elements (viruses, transposable elements and conjugative plasmids). CRISPR clusters contain sequences complementary to antecedent mobile elements and target invading nucleic acids. CRISPR clusters are transcribed and processed into CRISPR RNA (crRNA). Functions as a ssRNA-specific endoribonuclease. Involved in the integration of spacer DNA into the CRISPR cassette.</text>
</comment>
<evidence type="ECO:0000256" key="6">
    <source>
        <dbReference type="ARBA" id="ARBA00022801"/>
    </source>
</evidence>
<comment type="similarity">
    <text evidence="2 9 10">Belongs to the CRISPR-associated endoribonuclease Cas2 protein family.</text>
</comment>
<dbReference type="RefSeq" id="WP_163242465.1">
    <property type="nucleotide sequence ID" value="NZ_CP082780.1"/>
</dbReference>
<reference evidence="12 13" key="1">
    <citation type="submission" date="2020-02" db="EMBL/GenBank/DDBJ databases">
        <title>Bacillus aquiflavi sp. nov., isolated from yellow water of strong flavor Chinese baijiu in Yibin region of China.</title>
        <authorList>
            <person name="Xie J."/>
        </authorList>
    </citation>
    <scope>NUCLEOTIDE SEQUENCE [LARGE SCALE GENOMIC DNA]</scope>
    <source>
        <strain evidence="12 13">3H-10</strain>
    </source>
</reference>
<protein>
    <recommendedName>
        <fullName evidence="9">CRISPR-associated endoribonuclease Cas2</fullName>
        <ecNumber evidence="9">3.1.-.-</ecNumber>
    </recommendedName>
</protein>
<comment type="caution">
    <text evidence="12">The sequence shown here is derived from an EMBL/GenBank/DDBJ whole genome shotgun (WGS) entry which is preliminary data.</text>
</comment>
<dbReference type="Pfam" id="PF09827">
    <property type="entry name" value="CRISPR_Cas2"/>
    <property type="match status" value="1"/>
</dbReference>
<dbReference type="InterPro" id="IPR019199">
    <property type="entry name" value="Virulence_VapD/CRISPR_Cas2"/>
</dbReference>
<dbReference type="SUPFAM" id="SSF143430">
    <property type="entry name" value="TTP0101/SSO1404-like"/>
    <property type="match status" value="1"/>
</dbReference>
<keyword evidence="5 9" id="KW-0255">Endonuclease</keyword>
<evidence type="ECO:0000256" key="8">
    <source>
        <dbReference type="ARBA" id="ARBA00023118"/>
    </source>
</evidence>
<accession>A0A6B3W0P0</accession>
<evidence type="ECO:0000256" key="2">
    <source>
        <dbReference type="ARBA" id="ARBA00009959"/>
    </source>
</evidence>
<reference evidence="11 14" key="2">
    <citation type="submission" date="2020-07" db="EMBL/GenBank/DDBJ databases">
        <authorList>
            <person name="Feng H."/>
        </authorList>
    </citation>
    <scope>NUCLEOTIDE SEQUENCE [LARGE SCALE GENOMIC DNA]</scope>
    <source>
        <strain evidence="11">S-12</strain>
        <strain evidence="14">s-12</strain>
    </source>
</reference>
<keyword evidence="3 9" id="KW-0540">Nuclease</keyword>
<dbReference type="PANTHER" id="PTHR34405:SF3">
    <property type="entry name" value="CRISPR-ASSOCIATED ENDORIBONUCLEASE CAS2 3"/>
    <property type="match status" value="1"/>
</dbReference>
<evidence type="ECO:0000256" key="7">
    <source>
        <dbReference type="ARBA" id="ARBA00022842"/>
    </source>
</evidence>
<dbReference type="AlphaFoldDB" id="A0A6B3W0P0"/>
<evidence type="ECO:0000256" key="3">
    <source>
        <dbReference type="ARBA" id="ARBA00022722"/>
    </source>
</evidence>
<dbReference type="Gene3D" id="3.30.70.240">
    <property type="match status" value="1"/>
</dbReference>
<organism evidence="12 13">
    <name type="scientific">Bacillus aquiflavi</name>
    <dbReference type="NCBI Taxonomy" id="2672567"/>
    <lineage>
        <taxon>Bacteria</taxon>
        <taxon>Bacillati</taxon>
        <taxon>Bacillota</taxon>
        <taxon>Bacilli</taxon>
        <taxon>Bacillales</taxon>
        <taxon>Bacillaceae</taxon>
        <taxon>Bacillus</taxon>
    </lineage>
</organism>
<dbReference type="PIRSF" id="PIRSF032582">
    <property type="entry name" value="Cas2"/>
    <property type="match status" value="1"/>
</dbReference>
<dbReference type="Proteomes" id="UP000570010">
    <property type="component" value="Unassembled WGS sequence"/>
</dbReference>
<evidence type="ECO:0000256" key="4">
    <source>
        <dbReference type="ARBA" id="ARBA00022723"/>
    </source>
</evidence>
<sequence length="91" mass="10893">MKRIVTYDIGNDKRRNKIFKLLKDYGQWVQYSVFELEIDNVKWIELEFALNSIITKEDSLCVYPLCQSCTKRVYYAGTLRYQLEEENNAII</sequence>